<evidence type="ECO:0000313" key="1">
    <source>
        <dbReference type="Proteomes" id="UP000887576"/>
    </source>
</evidence>
<name>A0AC34RGX8_9BILA</name>
<dbReference type="WBParaSite" id="JU765_v2.g6832.t2">
    <property type="protein sequence ID" value="JU765_v2.g6832.t2"/>
    <property type="gene ID" value="JU765_v2.g6832"/>
</dbReference>
<reference evidence="2" key="1">
    <citation type="submission" date="2022-11" db="UniProtKB">
        <authorList>
            <consortium name="WormBaseParasite"/>
        </authorList>
    </citation>
    <scope>IDENTIFICATION</scope>
</reference>
<protein>
    <submittedName>
        <fullName evidence="2">Uncharacterized protein</fullName>
    </submittedName>
</protein>
<evidence type="ECO:0000313" key="2">
    <source>
        <dbReference type="WBParaSite" id="JU765_v2.g6832.t2"/>
    </source>
</evidence>
<proteinExistence type="predicted"/>
<dbReference type="Proteomes" id="UP000887576">
    <property type="component" value="Unplaced"/>
</dbReference>
<organism evidence="1 2">
    <name type="scientific">Panagrolaimus sp. JU765</name>
    <dbReference type="NCBI Taxonomy" id="591449"/>
    <lineage>
        <taxon>Eukaryota</taxon>
        <taxon>Metazoa</taxon>
        <taxon>Ecdysozoa</taxon>
        <taxon>Nematoda</taxon>
        <taxon>Chromadorea</taxon>
        <taxon>Rhabditida</taxon>
        <taxon>Tylenchina</taxon>
        <taxon>Panagrolaimomorpha</taxon>
        <taxon>Panagrolaimoidea</taxon>
        <taxon>Panagrolaimidae</taxon>
        <taxon>Panagrolaimus</taxon>
    </lineage>
</organism>
<accession>A0AC34RGX8</accession>
<sequence>MLYSPCFFYFLAVVFLFQNVNYAQNLKKSSSNGNLKSFVNSSFPCRFPILGDFYIEEKSRHRILKIEDSHFESKGECLKADKRRDFFVLKHRSGSDACFRCILFLSFHTNVIRFKESPCVREETDLDHLCRKIAGDSPLFTLFRINAKPIPCPIPLPATFSYHLASSGDTCKNDGRSLIDECSVPNRFRLSFVSCPEASRSVTHDEAFECIADWNHYSTVPNRFRLSFVSCPEASRSVTHDEAFECIADWNHYSTYYFAARVVGNPFNPALGDYRCFIVDQQTSRIGISMDSSCLELTALDQA</sequence>